<dbReference type="HAMAP" id="MF_00227">
    <property type="entry name" value="RNase_P"/>
    <property type="match status" value="1"/>
</dbReference>
<keyword evidence="5 6" id="KW-0694">RNA-binding</keyword>
<dbReference type="GO" id="GO:0030677">
    <property type="term" value="C:ribonuclease P complex"/>
    <property type="evidence" value="ECO:0007669"/>
    <property type="project" value="TreeGrafter"/>
</dbReference>
<dbReference type="RefSeq" id="WP_014746229.1">
    <property type="nucleotide sequence ID" value="NZ_CP121041.1"/>
</dbReference>
<dbReference type="Proteomes" id="UP000257706">
    <property type="component" value="Unassembled WGS sequence"/>
</dbReference>
<keyword evidence="1 6" id="KW-0819">tRNA processing</keyword>
<evidence type="ECO:0000256" key="5">
    <source>
        <dbReference type="ARBA" id="ARBA00022884"/>
    </source>
</evidence>
<evidence type="ECO:0000256" key="3">
    <source>
        <dbReference type="ARBA" id="ARBA00022759"/>
    </source>
</evidence>
<dbReference type="Gene3D" id="3.30.230.10">
    <property type="match status" value="1"/>
</dbReference>
<evidence type="ECO:0000256" key="4">
    <source>
        <dbReference type="ARBA" id="ARBA00022801"/>
    </source>
</evidence>
<dbReference type="AlphaFoldDB" id="A0A3B9IH08"/>
<reference evidence="9 10" key="1">
    <citation type="journal article" date="2018" name="Nat. Biotechnol.">
        <title>A standardized bacterial taxonomy based on genome phylogeny substantially revises the tree of life.</title>
        <authorList>
            <person name="Parks D.H."/>
            <person name="Chuvochina M."/>
            <person name="Waite D.W."/>
            <person name="Rinke C."/>
            <person name="Skarshewski A."/>
            <person name="Chaumeil P.A."/>
            <person name="Hugenholtz P."/>
        </authorList>
    </citation>
    <scope>NUCLEOTIDE SEQUENCE [LARGE SCALE GENOMIC DNA]</scope>
    <source>
        <strain evidence="9">UBA8739</strain>
    </source>
</reference>
<gene>
    <name evidence="6 9" type="primary">rnpA</name>
    <name evidence="9" type="ORF">DCK97_06950</name>
</gene>
<dbReference type="InterPro" id="IPR000100">
    <property type="entry name" value="RNase_P"/>
</dbReference>
<dbReference type="NCBIfam" id="TIGR00188">
    <property type="entry name" value="rnpA"/>
    <property type="match status" value="1"/>
</dbReference>
<evidence type="ECO:0000313" key="9">
    <source>
        <dbReference type="EMBL" id="HAE47142.1"/>
    </source>
</evidence>
<dbReference type="Pfam" id="PF00825">
    <property type="entry name" value="Ribonuclease_P"/>
    <property type="match status" value="1"/>
</dbReference>
<organism evidence="9 10">
    <name type="scientific">Tistrella mobilis</name>
    <dbReference type="NCBI Taxonomy" id="171437"/>
    <lineage>
        <taxon>Bacteria</taxon>
        <taxon>Pseudomonadati</taxon>
        <taxon>Pseudomonadota</taxon>
        <taxon>Alphaproteobacteria</taxon>
        <taxon>Geminicoccales</taxon>
        <taxon>Geminicoccaceae</taxon>
        <taxon>Tistrella</taxon>
    </lineage>
</organism>
<dbReference type="EC" id="3.1.26.5" evidence="6 7"/>
<evidence type="ECO:0000256" key="2">
    <source>
        <dbReference type="ARBA" id="ARBA00022722"/>
    </source>
</evidence>
<protein>
    <recommendedName>
        <fullName evidence="6 7">Ribonuclease P protein component</fullName>
        <shortName evidence="6">RNase P protein</shortName>
        <shortName evidence="6">RNaseP protein</shortName>
        <ecNumber evidence="6 7">3.1.26.5</ecNumber>
    </recommendedName>
    <alternativeName>
        <fullName evidence="6">Protein C5</fullName>
    </alternativeName>
</protein>
<dbReference type="InterPro" id="IPR014721">
    <property type="entry name" value="Ribsml_uS5_D2-typ_fold_subgr"/>
</dbReference>
<dbReference type="SUPFAM" id="SSF54211">
    <property type="entry name" value="Ribosomal protein S5 domain 2-like"/>
    <property type="match status" value="1"/>
</dbReference>
<feature type="compositionally biased region" description="Low complexity" evidence="8">
    <location>
        <begin position="145"/>
        <end position="159"/>
    </location>
</feature>
<name>A0A3B9IH08_9PROT</name>
<proteinExistence type="inferred from homology"/>
<dbReference type="GO" id="GO:0004526">
    <property type="term" value="F:ribonuclease P activity"/>
    <property type="evidence" value="ECO:0007669"/>
    <property type="project" value="UniProtKB-UniRule"/>
</dbReference>
<dbReference type="GO" id="GO:0000049">
    <property type="term" value="F:tRNA binding"/>
    <property type="evidence" value="ECO:0007669"/>
    <property type="project" value="UniProtKB-UniRule"/>
</dbReference>
<feature type="region of interest" description="Disordered" evidence="8">
    <location>
        <begin position="126"/>
        <end position="165"/>
    </location>
</feature>
<sequence>MARPRSFEGRVVKAGAAGLKRRGEFLAAARSGMKWATPGVVVQARPWTAAERDARAAERISVRVGFTASRKVGNSVARNRARRRLRAAVDACIADAMPAHDYVLIARTQTVDRDYDRLLADLAEALRKAPRPRRPRRGGEDGGKVRPAPAAGAVVSAGPAGDGDA</sequence>
<keyword evidence="3 6" id="KW-0255">Endonuclease</keyword>
<evidence type="ECO:0000256" key="1">
    <source>
        <dbReference type="ARBA" id="ARBA00022694"/>
    </source>
</evidence>
<dbReference type="PANTHER" id="PTHR33992">
    <property type="entry name" value="RIBONUCLEASE P PROTEIN COMPONENT"/>
    <property type="match status" value="1"/>
</dbReference>
<keyword evidence="2 6" id="KW-0540">Nuclease</keyword>
<comment type="subunit">
    <text evidence="6">Consists of a catalytic RNA component (M1 or rnpB) and a protein subunit.</text>
</comment>
<keyword evidence="4 6" id="KW-0378">Hydrolase</keyword>
<evidence type="ECO:0000256" key="8">
    <source>
        <dbReference type="SAM" id="MobiDB-lite"/>
    </source>
</evidence>
<comment type="similarity">
    <text evidence="6">Belongs to the RnpA family.</text>
</comment>
<comment type="caution">
    <text evidence="9">The sequence shown here is derived from an EMBL/GenBank/DDBJ whole genome shotgun (WGS) entry which is preliminary data.</text>
</comment>
<dbReference type="OMA" id="IRVGFTC"/>
<accession>A0A3B9IH08</accession>
<dbReference type="EMBL" id="DMAI01000111">
    <property type="protein sequence ID" value="HAE47142.1"/>
    <property type="molecule type" value="Genomic_DNA"/>
</dbReference>
<comment type="catalytic activity">
    <reaction evidence="6">
        <text>Endonucleolytic cleavage of RNA, removing 5'-extranucleotides from tRNA precursor.</text>
        <dbReference type="EC" id="3.1.26.5"/>
    </reaction>
</comment>
<dbReference type="InterPro" id="IPR020568">
    <property type="entry name" value="Ribosomal_Su5_D2-typ_SF"/>
</dbReference>
<dbReference type="GO" id="GO:0001682">
    <property type="term" value="P:tRNA 5'-leader removal"/>
    <property type="evidence" value="ECO:0007669"/>
    <property type="project" value="UniProtKB-UniRule"/>
</dbReference>
<evidence type="ECO:0000313" key="10">
    <source>
        <dbReference type="Proteomes" id="UP000257706"/>
    </source>
</evidence>
<evidence type="ECO:0000256" key="6">
    <source>
        <dbReference type="HAMAP-Rule" id="MF_00227"/>
    </source>
</evidence>
<comment type="function">
    <text evidence="6">RNaseP catalyzes the removal of the 5'-leader sequence from pre-tRNA to produce the mature 5'-terminus. It can also cleave other RNA substrates such as 4.5S RNA. The protein component plays an auxiliary but essential role in vivo by binding to the 5'-leader sequence and broadening the substrate specificity of the ribozyme.</text>
</comment>
<dbReference type="GO" id="GO:0042781">
    <property type="term" value="F:3'-tRNA processing endoribonuclease activity"/>
    <property type="evidence" value="ECO:0007669"/>
    <property type="project" value="TreeGrafter"/>
</dbReference>
<dbReference type="PANTHER" id="PTHR33992:SF1">
    <property type="entry name" value="RIBONUCLEASE P PROTEIN COMPONENT"/>
    <property type="match status" value="1"/>
</dbReference>
<evidence type="ECO:0000256" key="7">
    <source>
        <dbReference type="NCBIfam" id="TIGR00188"/>
    </source>
</evidence>